<evidence type="ECO:0000256" key="1">
    <source>
        <dbReference type="SAM" id="Phobius"/>
    </source>
</evidence>
<dbReference type="Proteomes" id="UP001501446">
    <property type="component" value="Unassembled WGS sequence"/>
</dbReference>
<evidence type="ECO:0000313" key="3">
    <source>
        <dbReference type="Proteomes" id="UP001501446"/>
    </source>
</evidence>
<dbReference type="EMBL" id="BAABLN010000006">
    <property type="protein sequence ID" value="GAA4692044.1"/>
    <property type="molecule type" value="Genomic_DNA"/>
</dbReference>
<accession>A0ABP8WMM3</accession>
<reference evidence="3" key="1">
    <citation type="journal article" date="2019" name="Int. J. Syst. Evol. Microbiol.">
        <title>The Global Catalogue of Microorganisms (GCM) 10K type strain sequencing project: providing services to taxonomists for standard genome sequencing and annotation.</title>
        <authorList>
            <consortium name="The Broad Institute Genomics Platform"/>
            <consortium name="The Broad Institute Genome Sequencing Center for Infectious Disease"/>
            <person name="Wu L."/>
            <person name="Ma J."/>
        </authorList>
    </citation>
    <scope>NUCLEOTIDE SEQUENCE [LARGE SCALE GENOMIC DNA]</scope>
    <source>
        <strain evidence="3">JCM 18958</strain>
    </source>
</reference>
<keyword evidence="1" id="KW-0472">Membrane</keyword>
<evidence type="ECO:0000313" key="2">
    <source>
        <dbReference type="EMBL" id="GAA4692044.1"/>
    </source>
</evidence>
<sequence length="83" mass="8487">MGTDNWGSIFVGVLVLTMGIIAIVARKRLASGIAEGQRTMFGRAGEKIARQSKPAGLLVAGIGGVLIGVTAIILGIVLPPEAF</sequence>
<keyword evidence="1" id="KW-1133">Transmembrane helix</keyword>
<protein>
    <submittedName>
        <fullName evidence="2">Uncharacterized protein</fullName>
    </submittedName>
</protein>
<feature type="transmembrane region" description="Helical" evidence="1">
    <location>
        <begin position="57"/>
        <end position="78"/>
    </location>
</feature>
<keyword evidence="1" id="KW-0812">Transmembrane</keyword>
<feature type="transmembrane region" description="Helical" evidence="1">
    <location>
        <begin position="6"/>
        <end position="25"/>
    </location>
</feature>
<gene>
    <name evidence="2" type="ORF">GCM10025781_06550</name>
</gene>
<dbReference type="RefSeq" id="WP_345310531.1">
    <property type="nucleotide sequence ID" value="NZ_BAABLN010000006.1"/>
</dbReference>
<keyword evidence="3" id="KW-1185">Reference proteome</keyword>
<organism evidence="2 3">
    <name type="scientific">Kocuria gwangalliensis</name>
    <dbReference type="NCBI Taxonomy" id="501592"/>
    <lineage>
        <taxon>Bacteria</taxon>
        <taxon>Bacillati</taxon>
        <taxon>Actinomycetota</taxon>
        <taxon>Actinomycetes</taxon>
        <taxon>Micrococcales</taxon>
        <taxon>Micrococcaceae</taxon>
        <taxon>Kocuria</taxon>
    </lineage>
</organism>
<proteinExistence type="predicted"/>
<comment type="caution">
    <text evidence="2">The sequence shown here is derived from an EMBL/GenBank/DDBJ whole genome shotgun (WGS) entry which is preliminary data.</text>
</comment>
<name>A0ABP8WMM3_9MICC</name>